<proteinExistence type="predicted"/>
<dbReference type="AlphaFoldDB" id="A0A0F9LUG6"/>
<comment type="caution">
    <text evidence="1">The sequence shown here is derived from an EMBL/GenBank/DDBJ whole genome shotgun (WGS) entry which is preliminary data.</text>
</comment>
<dbReference type="InterPro" id="IPR036249">
    <property type="entry name" value="Thioredoxin-like_sf"/>
</dbReference>
<name>A0A0F9LUG6_9ZZZZ</name>
<organism evidence="1">
    <name type="scientific">marine sediment metagenome</name>
    <dbReference type="NCBI Taxonomy" id="412755"/>
    <lineage>
        <taxon>unclassified sequences</taxon>
        <taxon>metagenomes</taxon>
        <taxon>ecological metagenomes</taxon>
    </lineage>
</organism>
<protein>
    <submittedName>
        <fullName evidence="1">Uncharacterized protein</fullName>
    </submittedName>
</protein>
<sequence length="462" mass="53430">MLKPFFYSLLIILSACGDGGKNSSATYFAGEIVNPTDDYVVLFSGDVAIDSVKLDNQNRFSFVLDSITEGLYHFNHNPELQYVFLSQGDSLVIRLNTLYFDESLIFSGKGEEINNFLLDRFLQHEEESPMIRALYQLEGEAFEDKIDSLINDGLTDLTDLNKEGILSEKEEKIGRASIVYHYDIFKEEYPFKHKRRTGHKATSKLPDGFYDYRKSLNFNDKDLTYLRPYYNYMINHVGNLSYMACTNGCGNNDTIVRNQLHFNKHKLKFIDSLVQEKELKDNLYRYVAIDYLVNVHDSQENNKAFIDIFHNVSGNNRHMEEINTLYEGIQNLQPQKMIPDVALKNISGQVVSLQDIANDKKEKTVFYFWTGTDRRHFENISKRVARLSSENPKFAFIGINVKTDENNWKALVQNSELDIAQQFRSDDFDTLTKALVVFPLNKCIITKDNMIVDAFANIYQTF</sequence>
<evidence type="ECO:0000313" key="1">
    <source>
        <dbReference type="EMBL" id="KKM90746.1"/>
    </source>
</evidence>
<dbReference type="EMBL" id="LAZR01006631">
    <property type="protein sequence ID" value="KKM90746.1"/>
    <property type="molecule type" value="Genomic_DNA"/>
</dbReference>
<gene>
    <name evidence="1" type="ORF">LCGC14_1235530</name>
</gene>
<reference evidence="1" key="1">
    <citation type="journal article" date="2015" name="Nature">
        <title>Complex archaea that bridge the gap between prokaryotes and eukaryotes.</title>
        <authorList>
            <person name="Spang A."/>
            <person name="Saw J.H."/>
            <person name="Jorgensen S.L."/>
            <person name="Zaremba-Niedzwiedzka K."/>
            <person name="Martijn J."/>
            <person name="Lind A.E."/>
            <person name="van Eijk R."/>
            <person name="Schleper C."/>
            <person name="Guy L."/>
            <person name="Ettema T.J."/>
        </authorList>
    </citation>
    <scope>NUCLEOTIDE SEQUENCE</scope>
</reference>
<dbReference type="Gene3D" id="3.40.30.10">
    <property type="entry name" value="Glutaredoxin"/>
    <property type="match status" value="1"/>
</dbReference>
<accession>A0A0F9LUG6</accession>
<dbReference type="PROSITE" id="PS51257">
    <property type="entry name" value="PROKAR_LIPOPROTEIN"/>
    <property type="match status" value="1"/>
</dbReference>
<dbReference type="SUPFAM" id="SSF52833">
    <property type="entry name" value="Thioredoxin-like"/>
    <property type="match status" value="1"/>
</dbReference>